<dbReference type="RefSeq" id="WP_021170180.1">
    <property type="nucleotide sequence ID" value="NZ_CTRP01000014.1"/>
</dbReference>
<dbReference type="AlphaFoldDB" id="A0A0U1L3D3"/>
<dbReference type="Gene3D" id="2.170.16.10">
    <property type="entry name" value="Hedgehog/Intein (Hint) domain"/>
    <property type="match status" value="1"/>
</dbReference>
<evidence type="ECO:0000313" key="1">
    <source>
        <dbReference type="EMBL" id="CQR74170.1"/>
    </source>
</evidence>
<keyword evidence="2" id="KW-1185">Reference proteome</keyword>
<dbReference type="EMBL" id="CTRP01000014">
    <property type="protein sequence ID" value="CQR74170.1"/>
    <property type="molecule type" value="Genomic_DNA"/>
</dbReference>
<name>A0A0U1L3D3_9FIRM</name>
<dbReference type="CDD" id="cd00081">
    <property type="entry name" value="Hint"/>
    <property type="match status" value="1"/>
</dbReference>
<organism evidence="1 2">
    <name type="scientific">Sporomusa ovata</name>
    <dbReference type="NCBI Taxonomy" id="2378"/>
    <lineage>
        <taxon>Bacteria</taxon>
        <taxon>Bacillati</taxon>
        <taxon>Bacillota</taxon>
        <taxon>Negativicutes</taxon>
        <taxon>Selenomonadales</taxon>
        <taxon>Sporomusaceae</taxon>
        <taxon>Sporomusa</taxon>
    </lineage>
</organism>
<dbReference type="Proteomes" id="UP000049855">
    <property type="component" value="Unassembled WGS sequence"/>
</dbReference>
<accession>A0A0U1L3D3</accession>
<protein>
    <submittedName>
        <fullName evidence="1">Uncharacterized protein</fullName>
    </submittedName>
</protein>
<reference evidence="2" key="1">
    <citation type="submission" date="2015-03" db="EMBL/GenBank/DDBJ databases">
        <authorList>
            <person name="Nijsse Bart"/>
        </authorList>
    </citation>
    <scope>NUCLEOTIDE SEQUENCE [LARGE SCALE GENOMIC DNA]</scope>
</reference>
<gene>
    <name evidence="1" type="ORF">SpAn4DRAFT_0632</name>
</gene>
<evidence type="ECO:0000313" key="2">
    <source>
        <dbReference type="Proteomes" id="UP000049855"/>
    </source>
</evidence>
<proteinExistence type="predicted"/>
<dbReference type="InterPro" id="IPR036844">
    <property type="entry name" value="Hint_dom_sf"/>
</dbReference>
<dbReference type="SUPFAM" id="SSF51294">
    <property type="entry name" value="Hedgehog/intein (Hint) domain"/>
    <property type="match status" value="1"/>
</dbReference>
<sequence>MYRETWTPISKDELKQLGLSRIRFKGSTTKTVQSRTIPNQTATEAALEGKLSNYANNGITNATNYQNTANSLLGNTVSNDWSNLLSNYNNTMSGVTSGYSNLANGVLPSSYAAARQQALNDDLTSTVGNTISNLARRGILNSSVANNALNDISQNASDTLAKNYSSDLATYSNLLNNQATNASNILSNSASAEQNSYYTPSQYMTYANSSYSPASSLYNTMYSGRMGTGSTSSSTSGSDGGASTWQAVGTLGSALLCFAAGTLISTPEGGKRVEDIKVGDKVYSLTDGGKITIEEVINLMPPGFNDIYDVNTTKGNIPCTASQPFVTAKGSMCIDNIDSDTDMITIDGTANLISISQLPPDTVYDFTVSGSGVFFANGLAVEGWE</sequence>